<dbReference type="SUPFAM" id="SSF81296">
    <property type="entry name" value="E set domains"/>
    <property type="match status" value="1"/>
</dbReference>
<evidence type="ECO:0000256" key="4">
    <source>
        <dbReference type="ARBA" id="ARBA00023295"/>
    </source>
</evidence>
<keyword evidence="8" id="KW-0136">Cellulose degradation</keyword>
<dbReference type="InterPro" id="IPR018221">
    <property type="entry name" value="Glyco_hydro_9_His_AS"/>
</dbReference>
<gene>
    <name evidence="11" type="ORF">DEM27_04400</name>
</gene>
<proteinExistence type="inferred from homology"/>
<dbReference type="PANTHER" id="PTHR22298">
    <property type="entry name" value="ENDO-1,4-BETA-GLUCANASE"/>
    <property type="match status" value="1"/>
</dbReference>
<keyword evidence="5 6" id="KW-0624">Polysaccharide degradation</keyword>
<dbReference type="Gene3D" id="1.50.10.10">
    <property type="match status" value="1"/>
</dbReference>
<comment type="catalytic activity">
    <reaction evidence="8">
        <text>Endohydrolysis of (1-&gt;4)-beta-D-glucosidic linkages in cellulose, lichenin and cereal beta-D-glucans.</text>
        <dbReference type="EC" id="3.2.1.4"/>
    </reaction>
</comment>
<dbReference type="Gene3D" id="2.60.120.260">
    <property type="entry name" value="Galactose-binding domain-like"/>
    <property type="match status" value="1"/>
</dbReference>
<dbReference type="OrthoDB" id="9808897at2"/>
<dbReference type="InterPro" id="IPR012341">
    <property type="entry name" value="6hp_glycosidase-like_sf"/>
</dbReference>
<evidence type="ECO:0000313" key="11">
    <source>
        <dbReference type="EMBL" id="PWE56893.1"/>
    </source>
</evidence>
<evidence type="ECO:0000256" key="8">
    <source>
        <dbReference type="RuleBase" id="RU361166"/>
    </source>
</evidence>
<dbReference type="RefSeq" id="WP_109456997.1">
    <property type="nucleotide sequence ID" value="NZ_QFBC01000002.1"/>
</dbReference>
<reference evidence="11 12" key="1">
    <citation type="submission" date="2018-05" db="EMBL/GenBank/DDBJ databases">
        <title>The draft genome of strain NS-104.</title>
        <authorList>
            <person name="Hang P."/>
            <person name="Jiang J."/>
        </authorList>
    </citation>
    <scope>NUCLEOTIDE SEQUENCE [LARGE SCALE GENOMIC DNA]</scope>
    <source>
        <strain evidence="11 12">NS-104</strain>
    </source>
</reference>
<dbReference type="PROSITE" id="PS00592">
    <property type="entry name" value="GH9_2"/>
    <property type="match status" value="1"/>
</dbReference>
<dbReference type="SUPFAM" id="SSF48208">
    <property type="entry name" value="Six-hairpin glycosidases"/>
    <property type="match status" value="1"/>
</dbReference>
<dbReference type="InterPro" id="IPR008928">
    <property type="entry name" value="6-hairpin_glycosidase_sf"/>
</dbReference>
<dbReference type="InterPro" id="IPR008979">
    <property type="entry name" value="Galactose-bd-like_sf"/>
</dbReference>
<keyword evidence="2 6" id="KW-0378">Hydrolase</keyword>
<dbReference type="PROSITE" id="PS00698">
    <property type="entry name" value="GH9_3"/>
    <property type="match status" value="1"/>
</dbReference>
<keyword evidence="3 6" id="KW-0119">Carbohydrate metabolism</keyword>
<name>A0A2U2DUA1_9HYPH</name>
<keyword evidence="4 6" id="KW-0326">Glycosidase</keyword>
<evidence type="ECO:0000256" key="2">
    <source>
        <dbReference type="ARBA" id="ARBA00022801"/>
    </source>
</evidence>
<evidence type="ECO:0000256" key="7">
    <source>
        <dbReference type="PROSITE-ProRule" id="PRU10060"/>
    </source>
</evidence>
<feature type="active site" evidence="7">
    <location>
        <position position="732"/>
    </location>
</feature>
<dbReference type="AlphaFoldDB" id="A0A2U2DUA1"/>
<dbReference type="GO" id="GO:0008810">
    <property type="term" value="F:cellulase activity"/>
    <property type="evidence" value="ECO:0007669"/>
    <property type="project" value="UniProtKB-EC"/>
</dbReference>
<evidence type="ECO:0000259" key="10">
    <source>
        <dbReference type="Pfam" id="PF02927"/>
    </source>
</evidence>
<dbReference type="Proteomes" id="UP000245252">
    <property type="component" value="Unassembled WGS sequence"/>
</dbReference>
<feature type="domain" description="Cellulase Ig-like" evidence="10">
    <location>
        <begin position="173"/>
        <end position="255"/>
    </location>
</feature>
<evidence type="ECO:0000256" key="3">
    <source>
        <dbReference type="ARBA" id="ARBA00023277"/>
    </source>
</evidence>
<dbReference type="Pfam" id="PF02927">
    <property type="entry name" value="CelD_N"/>
    <property type="match status" value="1"/>
</dbReference>
<evidence type="ECO:0000313" key="12">
    <source>
        <dbReference type="Proteomes" id="UP000245252"/>
    </source>
</evidence>
<dbReference type="Pfam" id="PF00759">
    <property type="entry name" value="Glyco_hydro_9"/>
    <property type="match status" value="1"/>
</dbReference>
<evidence type="ECO:0000256" key="1">
    <source>
        <dbReference type="ARBA" id="ARBA00007072"/>
    </source>
</evidence>
<dbReference type="InterPro" id="IPR013783">
    <property type="entry name" value="Ig-like_fold"/>
</dbReference>
<evidence type="ECO:0000259" key="9">
    <source>
        <dbReference type="Pfam" id="PF00759"/>
    </source>
</evidence>
<dbReference type="EMBL" id="QFBC01000002">
    <property type="protein sequence ID" value="PWE56893.1"/>
    <property type="molecule type" value="Genomic_DNA"/>
</dbReference>
<dbReference type="SUPFAM" id="SSF49785">
    <property type="entry name" value="Galactose-binding domain-like"/>
    <property type="match status" value="1"/>
</dbReference>
<feature type="domain" description="Glycoside hydrolase family 9" evidence="9">
    <location>
        <begin position="265"/>
        <end position="743"/>
    </location>
</feature>
<dbReference type="InterPro" id="IPR033126">
    <property type="entry name" value="Glyco_hydro_9_Asp/Glu_AS"/>
</dbReference>
<comment type="similarity">
    <text evidence="1 6 8">Belongs to the glycosyl hydrolase 9 (cellulase E) family.</text>
</comment>
<evidence type="ECO:0000256" key="6">
    <source>
        <dbReference type="PROSITE-ProRule" id="PRU10059"/>
    </source>
</evidence>
<comment type="caution">
    <text evidence="11">The sequence shown here is derived from an EMBL/GenBank/DDBJ whole genome shotgun (WGS) entry which is preliminary data.</text>
</comment>
<organism evidence="11 12">
    <name type="scientific">Metarhizobium album</name>
    <dbReference type="NCBI Taxonomy" id="2182425"/>
    <lineage>
        <taxon>Bacteria</taxon>
        <taxon>Pseudomonadati</taxon>
        <taxon>Pseudomonadota</taxon>
        <taxon>Alphaproteobacteria</taxon>
        <taxon>Hyphomicrobiales</taxon>
        <taxon>Rhizobiaceae</taxon>
        <taxon>Metarhizobium</taxon>
    </lineage>
</organism>
<dbReference type="InterPro" id="IPR014756">
    <property type="entry name" value="Ig_E-set"/>
</dbReference>
<dbReference type="InterPro" id="IPR001701">
    <property type="entry name" value="Glyco_hydro_9"/>
</dbReference>
<dbReference type="GO" id="GO:0030245">
    <property type="term" value="P:cellulose catabolic process"/>
    <property type="evidence" value="ECO:0007669"/>
    <property type="project" value="UniProtKB-KW"/>
</dbReference>
<sequence length="752" mass="80713">MLVLSATALLAGETDDAPVFRAKIEKFWSTPNVKLRREKKALCARVPGGAANAWDALVGINGVSIEAGKAYALTFKATARGDGAAETVRIVFQEPAEPWTIQSSGSISPGGTMQPFALPVVAEKAGRLQLVFQLGGQAQPWEFCLSGVTLSAASGAALPEQKDNRTPIVQDVENPIRLNQAGFFADGPKRATIISTSKIPVTFRLKDAAGAPLGEGETEVRGLDGDSGYVVHIADFSSFPQAGEGYRLETDKATSHPFAIGDAAYRKLAVDALSWFYPQRSGIAIDGAIAGAAYARPAGHLAEAPNQGDTAVACLTGAVARKLYGPDWSCAGPRDVRGGWYDAGDHGKYVVNGGIAVAQMMAAFERAQVFSAETSPLLRDGYARLPESGNGQPDILDEARWELEFLLKMVVPEGDPLAGMAYHKVHDVQWTGLPMLPHLDPQPRALHRPSTAATLNLAAVAAQGARLFRHYDAAFADRLLATARKAYDAAWRHPDLFAPVSDGKQGGGDYDDRTVSDEFYWAATELFITTGEPAFLKALRDSPHWDGPVFDAAGFDWRSVAGFARLELGLFGKSLPEADRQAIRQSIVDAAERFLGLQQAQPFGYVYKTKSGLFAWGSNAAMLQNLLVIAAAYDLTGKRDYLQSAREGMDYVLGRNALDISYVTGFGSAYPRQQHSRWYAHRLDASLPEPPAGSLAGGANETLVDPVAKVRLAGCRGPHCYIDDIGAWGVNEIAINWNAALVQFASFLADAR</sequence>
<dbReference type="InterPro" id="IPR004197">
    <property type="entry name" value="Cellulase_Ig-like"/>
</dbReference>
<keyword evidence="12" id="KW-1185">Reference proteome</keyword>
<protein>
    <recommendedName>
        <fullName evidence="8">Endoglucanase</fullName>
        <ecNumber evidence="8">3.2.1.4</ecNumber>
    </recommendedName>
</protein>
<dbReference type="EC" id="3.2.1.4" evidence="8"/>
<accession>A0A2U2DUA1</accession>
<feature type="active site" evidence="6">
    <location>
        <position position="675"/>
    </location>
</feature>
<evidence type="ECO:0000256" key="5">
    <source>
        <dbReference type="ARBA" id="ARBA00023326"/>
    </source>
</evidence>
<dbReference type="Gene3D" id="2.60.40.10">
    <property type="entry name" value="Immunoglobulins"/>
    <property type="match status" value="1"/>
</dbReference>
<dbReference type="CDD" id="cd02850">
    <property type="entry name" value="E_set_Cellulase_N"/>
    <property type="match status" value="1"/>
</dbReference>
<feature type="active site" evidence="7">
    <location>
        <position position="723"/>
    </location>
</feature>